<dbReference type="InterPro" id="IPR042637">
    <property type="entry name" value="AN34A/B/C"/>
</dbReference>
<dbReference type="PROSITE" id="PS50297">
    <property type="entry name" value="ANK_REP_REGION"/>
    <property type="match status" value="1"/>
</dbReference>
<evidence type="ECO:0000256" key="5">
    <source>
        <dbReference type="SAM" id="MobiDB-lite"/>
    </source>
</evidence>
<dbReference type="RefSeq" id="XP_023653757.1">
    <property type="nucleotide sequence ID" value="XM_023797989.2"/>
</dbReference>
<dbReference type="PANTHER" id="PTHR24156:SF7">
    <property type="entry name" value="ANKYRIN REPEAT DOMAIN-CONTAINING PROTEIN 34B-LIKE"/>
    <property type="match status" value="1"/>
</dbReference>
<dbReference type="STRING" id="1676925.ENSPKIP00000027248"/>
<sequence length="429" mass="46255">MGDPRDYLGDDSPLITAAYLGKLRLVRMLVDGGAQVNERNQRGETPLLAACKAKLRGEQTSSPSLRLLQYLLDNRADPNSQDKAGRTALMYACMGRAGPEVATVLVQAGADPSMEDYTGASSLVYAINARDQATLQVLLDACREGGRDIIIIATELSAGGRPITRRYLNVLPSPDTSPVSCMSPSEIELKTGSPGSEAEAGGTVFDFRATGSGEEDVRRLRSEPCLAIHNLAHLRSSYTEGNRRQEVTDEEDETEARHFLSPEPPTYAGGRRWSLHALGGQAWETCEAAKGRPSLGRPPRRGPPEKLSLPSNAPFLGRRNTLPALQDQHLLQLPSLTVPRHTSDSQLRAPSPGSPGSSESGVMRKFPEPPAHKSPARIGFLPPIPASATQPLAAHGPPEATPRGGQQGRRSRRHSIQLERDDSQDVLTL</sequence>
<dbReference type="InterPro" id="IPR002110">
    <property type="entry name" value="Ankyrin_rpt"/>
</dbReference>
<dbReference type="PANTHER" id="PTHR24156">
    <property type="entry name" value="ANK_REP_REGION DOMAIN-CONTAINING PROTEIN"/>
    <property type="match status" value="1"/>
</dbReference>
<dbReference type="PROSITE" id="PS50088">
    <property type="entry name" value="ANK_REPEAT"/>
    <property type="match status" value="2"/>
</dbReference>
<keyword evidence="3 4" id="KW-0040">ANK repeat</keyword>
<dbReference type="SUPFAM" id="SSF48403">
    <property type="entry name" value="Ankyrin repeat"/>
    <property type="match status" value="1"/>
</dbReference>
<feature type="compositionally biased region" description="Low complexity" evidence="5">
    <location>
        <begin position="350"/>
        <end position="361"/>
    </location>
</feature>
<evidence type="ECO:0000256" key="4">
    <source>
        <dbReference type="PROSITE-ProRule" id="PRU00023"/>
    </source>
</evidence>
<dbReference type="AlphaFoldDB" id="A0A3B3S9W6"/>
<name>A0A3B3S9W6_9TELE</name>
<feature type="region of interest" description="Disordered" evidence="5">
    <location>
        <begin position="289"/>
        <end position="318"/>
    </location>
</feature>
<evidence type="ECO:0000256" key="2">
    <source>
        <dbReference type="ARBA" id="ARBA00022737"/>
    </source>
</evidence>
<comment type="similarity">
    <text evidence="1">Belongs to the ANKRD34 family.</text>
</comment>
<evidence type="ECO:0000313" key="6">
    <source>
        <dbReference type="Ensembl" id="ENSPKIP00000027248.1"/>
    </source>
</evidence>
<reference evidence="6" key="1">
    <citation type="submission" date="2025-08" db="UniProtKB">
        <authorList>
            <consortium name="Ensembl"/>
        </authorList>
    </citation>
    <scope>IDENTIFICATION</scope>
</reference>
<proteinExistence type="inferred from homology"/>
<dbReference type="Pfam" id="PF12796">
    <property type="entry name" value="Ank_2"/>
    <property type="match status" value="1"/>
</dbReference>
<evidence type="ECO:0000256" key="3">
    <source>
        <dbReference type="ARBA" id="ARBA00023043"/>
    </source>
</evidence>
<accession>A0A3B3S9W6</accession>
<dbReference type="KEGG" id="pki:111836587"/>
<dbReference type="Ensembl" id="ENSPKIT00000008014.1">
    <property type="protein sequence ID" value="ENSPKIP00000027248.1"/>
    <property type="gene ID" value="ENSPKIG00000009391.1"/>
</dbReference>
<reference evidence="6" key="2">
    <citation type="submission" date="2025-09" db="UniProtKB">
        <authorList>
            <consortium name="Ensembl"/>
        </authorList>
    </citation>
    <scope>IDENTIFICATION</scope>
</reference>
<feature type="region of interest" description="Disordered" evidence="5">
    <location>
        <begin position="340"/>
        <end position="429"/>
    </location>
</feature>
<feature type="region of interest" description="Disordered" evidence="5">
    <location>
        <begin position="237"/>
        <end position="271"/>
    </location>
</feature>
<evidence type="ECO:0000313" key="7">
    <source>
        <dbReference type="Proteomes" id="UP000261540"/>
    </source>
</evidence>
<protein>
    <submittedName>
        <fullName evidence="6">Ankyrin repeat domain-containing protein 34B-like</fullName>
    </submittedName>
</protein>
<dbReference type="Proteomes" id="UP000261540">
    <property type="component" value="Unplaced"/>
</dbReference>
<feature type="repeat" description="ANK" evidence="4">
    <location>
        <begin position="84"/>
        <end position="117"/>
    </location>
</feature>
<dbReference type="GeneID" id="111836587"/>
<organism evidence="6 7">
    <name type="scientific">Paramormyrops kingsleyae</name>
    <dbReference type="NCBI Taxonomy" id="1676925"/>
    <lineage>
        <taxon>Eukaryota</taxon>
        <taxon>Metazoa</taxon>
        <taxon>Chordata</taxon>
        <taxon>Craniata</taxon>
        <taxon>Vertebrata</taxon>
        <taxon>Euteleostomi</taxon>
        <taxon>Actinopterygii</taxon>
        <taxon>Neopterygii</taxon>
        <taxon>Teleostei</taxon>
        <taxon>Osteoglossocephala</taxon>
        <taxon>Osteoglossomorpha</taxon>
        <taxon>Osteoglossiformes</taxon>
        <taxon>Mormyridae</taxon>
        <taxon>Paramormyrops</taxon>
    </lineage>
</organism>
<dbReference type="OrthoDB" id="539213at2759"/>
<dbReference type="Pfam" id="PF13637">
    <property type="entry name" value="Ank_4"/>
    <property type="match status" value="1"/>
</dbReference>
<dbReference type="RefSeq" id="XP_023653758.1">
    <property type="nucleotide sequence ID" value="XM_023797990.2"/>
</dbReference>
<dbReference type="GeneTree" id="ENSGT00390000012355"/>
<keyword evidence="2" id="KW-0677">Repeat</keyword>
<keyword evidence="7" id="KW-1185">Reference proteome</keyword>
<dbReference type="Gene3D" id="1.25.40.20">
    <property type="entry name" value="Ankyrin repeat-containing domain"/>
    <property type="match status" value="1"/>
</dbReference>
<feature type="repeat" description="ANK" evidence="4">
    <location>
        <begin position="9"/>
        <end position="41"/>
    </location>
</feature>
<dbReference type="SMART" id="SM00248">
    <property type="entry name" value="ANK"/>
    <property type="match status" value="3"/>
</dbReference>
<dbReference type="InterPro" id="IPR036770">
    <property type="entry name" value="Ankyrin_rpt-contain_sf"/>
</dbReference>
<evidence type="ECO:0000256" key="1">
    <source>
        <dbReference type="ARBA" id="ARBA00010029"/>
    </source>
</evidence>